<name>F8PF15_SERL3</name>
<dbReference type="OrthoDB" id="3261505at2759"/>
<evidence type="ECO:0008006" key="6">
    <source>
        <dbReference type="Google" id="ProtNLM"/>
    </source>
</evidence>
<keyword evidence="5" id="KW-1185">Reference proteome</keyword>
<feature type="region of interest" description="Disordered" evidence="1">
    <location>
        <begin position="142"/>
        <end position="217"/>
    </location>
</feature>
<feature type="chain" id="PRO_5003376506" description="Mid2 domain-containing protein" evidence="3">
    <location>
        <begin position="27"/>
        <end position="383"/>
    </location>
</feature>
<evidence type="ECO:0000256" key="3">
    <source>
        <dbReference type="SAM" id="SignalP"/>
    </source>
</evidence>
<feature type="compositionally biased region" description="Polar residues" evidence="1">
    <location>
        <begin position="279"/>
        <end position="292"/>
    </location>
</feature>
<dbReference type="OMA" id="NPIPDHD"/>
<feature type="compositionally biased region" description="Low complexity" evidence="1">
    <location>
        <begin position="180"/>
        <end position="217"/>
    </location>
</feature>
<feature type="region of interest" description="Disordered" evidence="1">
    <location>
        <begin position="334"/>
        <end position="355"/>
    </location>
</feature>
<evidence type="ECO:0000256" key="1">
    <source>
        <dbReference type="SAM" id="MobiDB-lite"/>
    </source>
</evidence>
<keyword evidence="2" id="KW-0472">Membrane</keyword>
<feature type="compositionally biased region" description="Low complexity" evidence="1">
    <location>
        <begin position="142"/>
        <end position="172"/>
    </location>
</feature>
<protein>
    <recommendedName>
        <fullName evidence="6">Mid2 domain-containing protein</fullName>
    </recommendedName>
</protein>
<evidence type="ECO:0000313" key="4">
    <source>
        <dbReference type="EMBL" id="EGO04688.1"/>
    </source>
</evidence>
<organism evidence="5">
    <name type="scientific">Serpula lacrymans var. lacrymans (strain S7.3)</name>
    <name type="common">Dry rot fungus</name>
    <dbReference type="NCBI Taxonomy" id="936435"/>
    <lineage>
        <taxon>Eukaryota</taxon>
        <taxon>Fungi</taxon>
        <taxon>Dikarya</taxon>
        <taxon>Basidiomycota</taxon>
        <taxon>Agaricomycotina</taxon>
        <taxon>Agaricomycetes</taxon>
        <taxon>Agaricomycetidae</taxon>
        <taxon>Boletales</taxon>
        <taxon>Coniophorineae</taxon>
        <taxon>Serpulaceae</taxon>
        <taxon>Serpula</taxon>
    </lineage>
</organism>
<reference evidence="5" key="1">
    <citation type="journal article" date="2011" name="Science">
        <title>The plant cell wall-decomposing machinery underlies the functional diversity of forest fungi.</title>
        <authorList>
            <person name="Eastwood D.C."/>
            <person name="Floudas D."/>
            <person name="Binder M."/>
            <person name="Majcherczyk A."/>
            <person name="Schneider P."/>
            <person name="Aerts A."/>
            <person name="Asiegbu F.O."/>
            <person name="Baker S.E."/>
            <person name="Barry K."/>
            <person name="Bendiksby M."/>
            <person name="Blumentritt M."/>
            <person name="Coutinho P.M."/>
            <person name="Cullen D."/>
            <person name="de Vries R.P."/>
            <person name="Gathman A."/>
            <person name="Goodell B."/>
            <person name="Henrissat B."/>
            <person name="Ihrmark K."/>
            <person name="Kauserud H."/>
            <person name="Kohler A."/>
            <person name="LaButti K."/>
            <person name="Lapidus A."/>
            <person name="Lavin J.L."/>
            <person name="Lee Y.-H."/>
            <person name="Lindquist E."/>
            <person name="Lilly W."/>
            <person name="Lucas S."/>
            <person name="Morin E."/>
            <person name="Murat C."/>
            <person name="Oguiza J.A."/>
            <person name="Park J."/>
            <person name="Pisabarro A.G."/>
            <person name="Riley R."/>
            <person name="Rosling A."/>
            <person name="Salamov A."/>
            <person name="Schmidt O."/>
            <person name="Schmutz J."/>
            <person name="Skrede I."/>
            <person name="Stenlid J."/>
            <person name="Wiebenga A."/>
            <person name="Xie X."/>
            <person name="Kuees U."/>
            <person name="Hibbett D.S."/>
            <person name="Hoffmeister D."/>
            <person name="Hoegberg N."/>
            <person name="Martin F."/>
            <person name="Grigoriev I.V."/>
            <person name="Watkinson S.C."/>
        </authorList>
    </citation>
    <scope>NUCLEOTIDE SEQUENCE [LARGE SCALE GENOMIC DNA]</scope>
    <source>
        <strain evidence="5">strain S7.3</strain>
    </source>
</reference>
<feature type="transmembrane region" description="Helical" evidence="2">
    <location>
        <begin position="225"/>
        <end position="244"/>
    </location>
</feature>
<evidence type="ECO:0000313" key="5">
    <source>
        <dbReference type="Proteomes" id="UP000008063"/>
    </source>
</evidence>
<gene>
    <name evidence="4" type="ORF">SERLA73DRAFT_173907</name>
</gene>
<dbReference type="InParanoid" id="F8PF15"/>
<feature type="region of interest" description="Disordered" evidence="1">
    <location>
        <begin position="265"/>
        <end position="313"/>
    </location>
</feature>
<feature type="compositionally biased region" description="Low complexity" evidence="1">
    <location>
        <begin position="74"/>
        <end position="115"/>
    </location>
</feature>
<evidence type="ECO:0000256" key="2">
    <source>
        <dbReference type="SAM" id="Phobius"/>
    </source>
</evidence>
<keyword evidence="2" id="KW-0812">Transmembrane</keyword>
<accession>F8PF15</accession>
<feature type="signal peptide" evidence="3">
    <location>
        <begin position="1"/>
        <end position="26"/>
    </location>
</feature>
<feature type="region of interest" description="Disordered" evidence="1">
    <location>
        <begin position="67"/>
        <end position="115"/>
    </location>
</feature>
<dbReference type="EMBL" id="GL945474">
    <property type="protein sequence ID" value="EGO04688.1"/>
    <property type="molecule type" value="Genomic_DNA"/>
</dbReference>
<dbReference type="Proteomes" id="UP000008063">
    <property type="component" value="Unassembled WGS sequence"/>
</dbReference>
<sequence length="383" mass="39037">MIVAKHRLTFFFSFALFLAFTVVADAKTLDQSAPLRRDHTRINRIVKKRSPVPQGLGGLFGGDGSGVVNAGANPPTVTPTSSTATTSSTIAPSTDKSTDTASSATPSSPSASTTASISLSSSASATSNNPLGGFVSSLFSPASSTASASTNSPSSASSSPTTASESETSTTPTPTPTTPPAVSQSVSRDGSSGVTVVVTGSPTSSTASSTSTSTSSGTIAHTTEVALIIIGACIVGAGIIWTIIRKWKFRPSANFEDRMQPIDWQPTTDSGLPAHRRNSNASSFHSGHSETNYAGRGGGGSYGSDHGHGVAPLNPIPDHDFTAGTGGLASAGGYADLVRGPSPQPQMQEALSHGPSMARPEYDQYGVPLHHAGYSSQDPYARY</sequence>
<keyword evidence="3" id="KW-0732">Signal</keyword>
<dbReference type="AlphaFoldDB" id="F8PF15"/>
<proteinExistence type="predicted"/>
<dbReference type="HOGENOM" id="CLU_715843_0_0_1"/>
<dbReference type="STRING" id="936435.F8PF15"/>
<keyword evidence="2" id="KW-1133">Transmembrane helix</keyword>